<comment type="caution">
    <text evidence="2">The sequence shown here is derived from an EMBL/GenBank/DDBJ whole genome shotgun (WGS) entry which is preliminary data.</text>
</comment>
<evidence type="ECO:0000313" key="2">
    <source>
        <dbReference type="EMBL" id="MRX08613.1"/>
    </source>
</evidence>
<gene>
    <name evidence="2" type="ORF">GJ697_12260</name>
</gene>
<organism evidence="2 3">
    <name type="scientific">Duganella alba</name>
    <dbReference type="NCBI Taxonomy" id="2666081"/>
    <lineage>
        <taxon>Bacteria</taxon>
        <taxon>Pseudomonadati</taxon>
        <taxon>Pseudomonadota</taxon>
        <taxon>Betaproteobacteria</taxon>
        <taxon>Burkholderiales</taxon>
        <taxon>Oxalobacteraceae</taxon>
        <taxon>Telluria group</taxon>
        <taxon>Duganella</taxon>
    </lineage>
</organism>
<dbReference type="Proteomes" id="UP000481037">
    <property type="component" value="Unassembled WGS sequence"/>
</dbReference>
<name>A0A6L5QFS5_9BURK</name>
<accession>A0A6L5QFS5</accession>
<proteinExistence type="predicted"/>
<sequence length="129" mass="14406">MKTILLGVVAALALTSLPAVHAQDASVSVNAARAPQYQMQPDEFSPYRNTYKLENGQKISFDNEQNRLYAKLDAGRPVRIYATSKTSFVTEDGTRFDFHEDGEGLAISDFQKMRWASTTPASKVMMARR</sequence>
<feature type="chain" id="PRO_5026866901" evidence="1">
    <location>
        <begin position="22"/>
        <end position="129"/>
    </location>
</feature>
<keyword evidence="3" id="KW-1185">Reference proteome</keyword>
<evidence type="ECO:0000256" key="1">
    <source>
        <dbReference type="SAM" id="SignalP"/>
    </source>
</evidence>
<dbReference type="RefSeq" id="WP_154370158.1">
    <property type="nucleotide sequence ID" value="NZ_WKJM01000008.1"/>
</dbReference>
<feature type="signal peptide" evidence="1">
    <location>
        <begin position="1"/>
        <end position="21"/>
    </location>
</feature>
<protein>
    <submittedName>
        <fullName evidence="2">Gel scht</fullName>
    </submittedName>
</protein>
<keyword evidence="1" id="KW-0732">Signal</keyword>
<dbReference type="EMBL" id="WKJM01000008">
    <property type="protein sequence ID" value="MRX08613.1"/>
    <property type="molecule type" value="Genomic_DNA"/>
</dbReference>
<reference evidence="2 3" key="1">
    <citation type="submission" date="2019-11" db="EMBL/GenBank/DDBJ databases">
        <title>Novel species isolated from a subtropical stream in China.</title>
        <authorList>
            <person name="Lu H."/>
        </authorList>
    </citation>
    <scope>NUCLEOTIDE SEQUENCE [LARGE SCALE GENOMIC DNA]</scope>
    <source>
        <strain evidence="2 3">FT25W</strain>
    </source>
</reference>
<evidence type="ECO:0000313" key="3">
    <source>
        <dbReference type="Proteomes" id="UP000481037"/>
    </source>
</evidence>
<dbReference type="AlphaFoldDB" id="A0A6L5QFS5"/>